<accession>A0A2J8K261</accession>
<comment type="caution">
    <text evidence="2">The sequence shown here is derived from an EMBL/GenBank/DDBJ whole genome shotgun (WGS) entry which is preliminary data.</text>
</comment>
<dbReference type="EMBL" id="NBAG03000399">
    <property type="protein sequence ID" value="PNI29062.1"/>
    <property type="molecule type" value="Genomic_DNA"/>
</dbReference>
<name>A0A2J8K261_PANTR</name>
<dbReference type="Proteomes" id="UP000236370">
    <property type="component" value="Unassembled WGS sequence"/>
</dbReference>
<evidence type="ECO:0000256" key="1">
    <source>
        <dbReference type="SAM" id="MobiDB-lite"/>
    </source>
</evidence>
<feature type="compositionally biased region" description="Low complexity" evidence="1">
    <location>
        <begin position="144"/>
        <end position="154"/>
    </location>
</feature>
<proteinExistence type="predicted"/>
<sequence>MSLLLLVVSALHILILILLFVATLDKSWWTLPGKESLNLWLAEGGAGPHGALPHSLLSLLHPVYVPALHHATRRSLLCHRPLPALHQRGGVYWRLDLCHSRRGDPGEAPARGQLRILLRPGLGGLPPRPGQRHHLHPPTEAGVSAPPRSAASAPSRPPSPR</sequence>
<evidence type="ECO:0000313" key="3">
    <source>
        <dbReference type="Proteomes" id="UP000236370"/>
    </source>
</evidence>
<gene>
    <name evidence="2" type="ORF">CK820_G0042293</name>
</gene>
<feature type="region of interest" description="Disordered" evidence="1">
    <location>
        <begin position="119"/>
        <end position="161"/>
    </location>
</feature>
<protein>
    <submittedName>
        <fullName evidence="2">EMP3 isoform 8</fullName>
    </submittedName>
</protein>
<organism evidence="2 3">
    <name type="scientific">Pan troglodytes</name>
    <name type="common">Chimpanzee</name>
    <dbReference type="NCBI Taxonomy" id="9598"/>
    <lineage>
        <taxon>Eukaryota</taxon>
        <taxon>Metazoa</taxon>
        <taxon>Chordata</taxon>
        <taxon>Craniata</taxon>
        <taxon>Vertebrata</taxon>
        <taxon>Euteleostomi</taxon>
        <taxon>Mammalia</taxon>
        <taxon>Eutheria</taxon>
        <taxon>Euarchontoglires</taxon>
        <taxon>Primates</taxon>
        <taxon>Haplorrhini</taxon>
        <taxon>Catarrhini</taxon>
        <taxon>Hominidae</taxon>
        <taxon>Pan</taxon>
    </lineage>
</organism>
<reference evidence="2 3" key="1">
    <citation type="submission" date="2017-12" db="EMBL/GenBank/DDBJ databases">
        <title>High-resolution comparative analysis of great ape genomes.</title>
        <authorList>
            <person name="Pollen A."/>
            <person name="Hastie A."/>
            <person name="Hormozdiari F."/>
            <person name="Dougherty M."/>
            <person name="Liu R."/>
            <person name="Chaisson M."/>
            <person name="Hoppe E."/>
            <person name="Hill C."/>
            <person name="Pang A."/>
            <person name="Hillier L."/>
            <person name="Baker C."/>
            <person name="Armstrong J."/>
            <person name="Shendure J."/>
            <person name="Paten B."/>
            <person name="Wilson R."/>
            <person name="Chao H."/>
            <person name="Schneider V."/>
            <person name="Ventura M."/>
            <person name="Kronenberg Z."/>
            <person name="Murali S."/>
            <person name="Gordon D."/>
            <person name="Cantsilieris S."/>
            <person name="Munson K."/>
            <person name="Nelson B."/>
            <person name="Raja A."/>
            <person name="Underwood J."/>
            <person name="Diekhans M."/>
            <person name="Fiddes I."/>
            <person name="Haussler D."/>
            <person name="Eichler E."/>
        </authorList>
    </citation>
    <scope>NUCLEOTIDE SEQUENCE [LARGE SCALE GENOMIC DNA]</scope>
    <source>
        <strain evidence="2">Yerkes chimp pedigree #C0471</strain>
    </source>
</reference>
<feature type="non-terminal residue" evidence="2">
    <location>
        <position position="161"/>
    </location>
</feature>
<dbReference type="AlphaFoldDB" id="A0A2J8K261"/>
<evidence type="ECO:0000313" key="2">
    <source>
        <dbReference type="EMBL" id="PNI29062.1"/>
    </source>
</evidence>